<sequence length="397" mass="42281">MTRSKMLLLAVIAASVAGTGYWYQSTRQSNASAVVRTASPVPVTVARATLGDIPILLEVVGRAEAYESVTLKARLDGQVLAVDYSAGQPVRQGEVLVRLDPGDFESRRLQAQANLARSEAQLAKARADVQRYLALQGRGFVSEEKVNELRTGETAASATVKADQAALELARRQLAYTRIRAPFAGVVGARLVFPGSAVKMNETVLAVVNRVQPLYVTFSIPEKHLPRVREAMASGDMPASVTIPGNRERRFAATVRFLDNTVDVSTGTIQMKALLENREEQLIPGQFLQVSLSLATLSNAVVVPTEAVQQGPDGNFLFVVRPDNTVEPRKIEVSASYRGLSAIGQGVASDETVVTDGQLRLAPGSLVQVKPAQPAAASTDQTAATPMPAAQPGGSAR</sequence>
<feature type="domain" description="Multidrug resistance protein MdtA-like alpha-helical hairpin" evidence="9">
    <location>
        <begin position="109"/>
        <end position="177"/>
    </location>
</feature>
<dbReference type="PANTHER" id="PTHR30469">
    <property type="entry name" value="MULTIDRUG RESISTANCE PROTEIN MDTA"/>
    <property type="match status" value="1"/>
</dbReference>
<dbReference type="Gene3D" id="1.10.287.470">
    <property type="entry name" value="Helix hairpin bin"/>
    <property type="match status" value="1"/>
</dbReference>
<evidence type="ECO:0000256" key="4">
    <source>
        <dbReference type="ARBA" id="ARBA00022475"/>
    </source>
</evidence>
<evidence type="ECO:0000256" key="6">
    <source>
        <dbReference type="ARBA" id="ARBA00023136"/>
    </source>
</evidence>
<dbReference type="Pfam" id="PF25967">
    <property type="entry name" value="RND-MFP_C"/>
    <property type="match status" value="1"/>
</dbReference>
<dbReference type="Proteomes" id="UP000019812">
    <property type="component" value="Unassembled WGS sequence"/>
</dbReference>
<evidence type="ECO:0000256" key="3">
    <source>
        <dbReference type="ARBA" id="ARBA00022448"/>
    </source>
</evidence>
<dbReference type="Pfam" id="PF25876">
    <property type="entry name" value="HH_MFP_RND"/>
    <property type="match status" value="1"/>
</dbReference>
<keyword evidence="4" id="KW-1003">Cell membrane</keyword>
<feature type="domain" description="Multidrug resistance protein MdtA-like C-terminal permuted SH3" evidence="12">
    <location>
        <begin position="299"/>
        <end position="357"/>
    </location>
</feature>
<evidence type="ECO:0000259" key="10">
    <source>
        <dbReference type="Pfam" id="PF25917"/>
    </source>
</evidence>
<dbReference type="Pfam" id="PF25944">
    <property type="entry name" value="Beta-barrel_RND"/>
    <property type="match status" value="1"/>
</dbReference>
<dbReference type="Gene3D" id="2.40.30.170">
    <property type="match status" value="1"/>
</dbReference>
<dbReference type="RefSeq" id="WP_034927086.1">
    <property type="nucleotide sequence ID" value="NZ_JDSS02000027.1"/>
</dbReference>
<dbReference type="InterPro" id="IPR058625">
    <property type="entry name" value="MdtA-like_BSH"/>
</dbReference>
<feature type="domain" description="Multidrug resistance protein MdtA-like barrel-sandwich hybrid" evidence="10">
    <location>
        <begin position="68"/>
        <end position="208"/>
    </location>
</feature>
<evidence type="ECO:0000256" key="8">
    <source>
        <dbReference type="SAM" id="MobiDB-lite"/>
    </source>
</evidence>
<dbReference type="Gene3D" id="2.40.420.20">
    <property type="match status" value="1"/>
</dbReference>
<name>A0A084XYD6_9PROT</name>
<evidence type="ECO:0000256" key="1">
    <source>
        <dbReference type="ARBA" id="ARBA00004236"/>
    </source>
</evidence>
<dbReference type="InterPro" id="IPR058627">
    <property type="entry name" value="MdtA-like_C"/>
</dbReference>
<keyword evidence="7" id="KW-0175">Coiled coil</keyword>
<feature type="region of interest" description="Disordered" evidence="8">
    <location>
        <begin position="371"/>
        <end position="397"/>
    </location>
</feature>
<evidence type="ECO:0000259" key="9">
    <source>
        <dbReference type="Pfam" id="PF25876"/>
    </source>
</evidence>
<dbReference type="InterPro" id="IPR006143">
    <property type="entry name" value="RND_pump_MFP"/>
</dbReference>
<gene>
    <name evidence="13" type="primary">mdtA_1</name>
    <name evidence="13" type="ORF">CAPSK01_002921</name>
</gene>
<evidence type="ECO:0000313" key="13">
    <source>
        <dbReference type="EMBL" id="KFB67480.1"/>
    </source>
</evidence>
<evidence type="ECO:0000256" key="5">
    <source>
        <dbReference type="ARBA" id="ARBA00022519"/>
    </source>
</evidence>
<dbReference type="NCBIfam" id="TIGR01730">
    <property type="entry name" value="RND_mfp"/>
    <property type="match status" value="1"/>
</dbReference>
<dbReference type="AlphaFoldDB" id="A0A084XYD6"/>
<protein>
    <submittedName>
        <fullName evidence="13">Multidrug transporter MdtA</fullName>
    </submittedName>
</protein>
<dbReference type="PANTHER" id="PTHR30469:SF36">
    <property type="entry name" value="BLL3903 PROTEIN"/>
    <property type="match status" value="1"/>
</dbReference>
<evidence type="ECO:0000259" key="11">
    <source>
        <dbReference type="Pfam" id="PF25944"/>
    </source>
</evidence>
<dbReference type="GO" id="GO:0015562">
    <property type="term" value="F:efflux transmembrane transporter activity"/>
    <property type="evidence" value="ECO:0007669"/>
    <property type="project" value="TreeGrafter"/>
</dbReference>
<organism evidence="13 14">
    <name type="scientific">Candidatus Accumulibacter vicinus</name>
    <dbReference type="NCBI Taxonomy" id="2954382"/>
    <lineage>
        <taxon>Bacteria</taxon>
        <taxon>Pseudomonadati</taxon>
        <taxon>Pseudomonadota</taxon>
        <taxon>Betaproteobacteria</taxon>
        <taxon>Candidatus Accumulibacter</taxon>
    </lineage>
</organism>
<reference evidence="13 14" key="1">
    <citation type="submission" date="2014-07" db="EMBL/GenBank/DDBJ databases">
        <title>Expanding our view of genomic diversity in Candidatus Accumulibacter clades.</title>
        <authorList>
            <person name="Skennerton C.T."/>
            <person name="Barr J.J."/>
            <person name="Slater F.R."/>
            <person name="Bond P.L."/>
            <person name="Tyson G.W."/>
        </authorList>
    </citation>
    <scope>NUCLEOTIDE SEQUENCE [LARGE SCALE GENOMIC DNA]</scope>
    <source>
        <strain evidence="14">SK-01</strain>
    </source>
</reference>
<accession>A0A084XYD6</accession>
<keyword evidence="6" id="KW-0472">Membrane</keyword>
<feature type="domain" description="Multidrug resistance protein MdtA-like beta-barrel" evidence="11">
    <location>
        <begin position="213"/>
        <end position="295"/>
    </location>
</feature>
<dbReference type="EMBL" id="JDSS02000027">
    <property type="protein sequence ID" value="KFB67480.1"/>
    <property type="molecule type" value="Genomic_DNA"/>
</dbReference>
<feature type="coiled-coil region" evidence="7">
    <location>
        <begin position="106"/>
        <end position="135"/>
    </location>
</feature>
<proteinExistence type="inferred from homology"/>
<evidence type="ECO:0000256" key="2">
    <source>
        <dbReference type="ARBA" id="ARBA00009477"/>
    </source>
</evidence>
<dbReference type="InterPro" id="IPR058624">
    <property type="entry name" value="MdtA-like_HH"/>
</dbReference>
<dbReference type="Pfam" id="PF25917">
    <property type="entry name" value="BSH_RND"/>
    <property type="match status" value="1"/>
</dbReference>
<dbReference type="STRING" id="1457154.CAPSK01_002921"/>
<comment type="caution">
    <text evidence="13">The sequence shown here is derived from an EMBL/GenBank/DDBJ whole genome shotgun (WGS) entry which is preliminary data.</text>
</comment>
<evidence type="ECO:0000259" key="12">
    <source>
        <dbReference type="Pfam" id="PF25967"/>
    </source>
</evidence>
<evidence type="ECO:0000313" key="14">
    <source>
        <dbReference type="Proteomes" id="UP000019812"/>
    </source>
</evidence>
<comment type="similarity">
    <text evidence="2">Belongs to the membrane fusion protein (MFP) (TC 8.A.1) family.</text>
</comment>
<keyword evidence="3" id="KW-0813">Transport</keyword>
<evidence type="ECO:0000256" key="7">
    <source>
        <dbReference type="SAM" id="Coils"/>
    </source>
</evidence>
<dbReference type="SUPFAM" id="SSF111369">
    <property type="entry name" value="HlyD-like secretion proteins"/>
    <property type="match status" value="1"/>
</dbReference>
<comment type="subcellular location">
    <subcellularLocation>
        <location evidence="1">Cell membrane</location>
    </subcellularLocation>
</comment>
<feature type="compositionally biased region" description="Low complexity" evidence="8">
    <location>
        <begin position="381"/>
        <end position="397"/>
    </location>
</feature>
<dbReference type="Gene3D" id="2.40.50.100">
    <property type="match status" value="1"/>
</dbReference>
<dbReference type="GO" id="GO:1990281">
    <property type="term" value="C:efflux pump complex"/>
    <property type="evidence" value="ECO:0007669"/>
    <property type="project" value="TreeGrafter"/>
</dbReference>
<keyword evidence="5" id="KW-0997">Cell inner membrane</keyword>
<dbReference type="InterPro" id="IPR058626">
    <property type="entry name" value="MdtA-like_b-barrel"/>
</dbReference>